<reference evidence="1 2" key="1">
    <citation type="journal article" date="2016" name="Sci. Rep.">
        <title>Complete genome sequence and transcriptomic analysis of a novel marine strain Bacillus weihaiensis reveals the mechanism of brown algae degradation.</title>
        <authorList>
            <person name="Zhu Y."/>
            <person name="Chen P."/>
            <person name="Bao Y."/>
            <person name="Men Y."/>
            <person name="Zeng Y."/>
            <person name="Yang J."/>
            <person name="Sun J."/>
            <person name="Sun Y."/>
        </authorList>
    </citation>
    <scope>NUCLEOTIDE SEQUENCE [LARGE SCALE GENOMIC DNA]</scope>
    <source>
        <strain evidence="1 2">Alg07</strain>
    </source>
</reference>
<dbReference type="RefSeq" id="WP_072579698.1">
    <property type="nucleotide sequence ID" value="NZ_CP016020.1"/>
</dbReference>
<dbReference type="OrthoDB" id="2925496at2"/>
<sequence>MKYVELGVGNKWLVRTEIELEDGTEREEKGIVGPIIFHSFYFRIWIGKWVIIMDSKEGVKRMKKTKTAIKMIVGITSMDYKVMSE</sequence>
<accession>A0A1L3MRE1</accession>
<name>A0A1L3MRE1_9BACI</name>
<keyword evidence="2" id="KW-1185">Reference proteome</keyword>
<organism evidence="1 2">
    <name type="scientific">Bacillus weihaiensis</name>
    <dbReference type="NCBI Taxonomy" id="1547283"/>
    <lineage>
        <taxon>Bacteria</taxon>
        <taxon>Bacillati</taxon>
        <taxon>Bacillota</taxon>
        <taxon>Bacilli</taxon>
        <taxon>Bacillales</taxon>
        <taxon>Bacillaceae</taxon>
        <taxon>Bacillus</taxon>
    </lineage>
</organism>
<evidence type="ECO:0008006" key="3">
    <source>
        <dbReference type="Google" id="ProtNLM"/>
    </source>
</evidence>
<dbReference type="Pfam" id="PF13122">
    <property type="entry name" value="DUF3977"/>
    <property type="match status" value="1"/>
</dbReference>
<proteinExistence type="predicted"/>
<evidence type="ECO:0000313" key="2">
    <source>
        <dbReference type="Proteomes" id="UP000181936"/>
    </source>
</evidence>
<dbReference type="Proteomes" id="UP000181936">
    <property type="component" value="Chromosome"/>
</dbReference>
<dbReference type="STRING" id="1547283.A9C19_09160"/>
<dbReference type="AlphaFoldDB" id="A0A1L3MRE1"/>
<dbReference type="EMBL" id="CP016020">
    <property type="protein sequence ID" value="APH04903.1"/>
    <property type="molecule type" value="Genomic_DNA"/>
</dbReference>
<evidence type="ECO:0000313" key="1">
    <source>
        <dbReference type="EMBL" id="APH04903.1"/>
    </source>
</evidence>
<dbReference type="InterPro" id="IPR025009">
    <property type="entry name" value="DUF3977"/>
</dbReference>
<dbReference type="KEGG" id="bwh:A9C19_09160"/>
<protein>
    <recommendedName>
        <fullName evidence="3">DUF3977 domain-containing protein</fullName>
    </recommendedName>
</protein>
<gene>
    <name evidence="1" type="ORF">A9C19_09160</name>
</gene>